<dbReference type="PANTHER" id="PTHR28190:SF2">
    <property type="entry name" value="MIGRATION PROTEIN, PUTATIVE (AFU_ORTHOLOGUE AFUA_2G07730)-RELATED"/>
    <property type="match status" value="1"/>
</dbReference>
<dbReference type="GO" id="GO:0005938">
    <property type="term" value="C:cell cortex"/>
    <property type="evidence" value="ECO:0007669"/>
    <property type="project" value="InterPro"/>
</dbReference>
<comment type="caution">
    <text evidence="3">The sequence shown here is derived from an EMBL/GenBank/DDBJ whole genome shotgun (WGS) entry which is preliminary data.</text>
</comment>
<dbReference type="InterPro" id="IPR024774">
    <property type="entry name" value="PH_dom-Mcp5-type"/>
</dbReference>
<feature type="compositionally biased region" description="Basic and acidic residues" evidence="1">
    <location>
        <begin position="620"/>
        <end position="629"/>
    </location>
</feature>
<evidence type="ECO:0000313" key="4">
    <source>
        <dbReference type="Proteomes" id="UP000033140"/>
    </source>
</evidence>
<dbReference type="PANTHER" id="PTHR28190">
    <property type="entry name" value="NUCLEAR MIGRATION PROTEIN NUM1"/>
    <property type="match status" value="1"/>
</dbReference>
<feature type="compositionally biased region" description="Basic and acidic residues" evidence="1">
    <location>
        <begin position="593"/>
        <end position="607"/>
    </location>
</feature>
<dbReference type="Pfam" id="PF12814">
    <property type="entry name" value="Mcp5_PH"/>
    <property type="match status" value="1"/>
</dbReference>
<feature type="domain" description="Pleckstrin homology" evidence="2">
    <location>
        <begin position="839"/>
        <end position="968"/>
    </location>
</feature>
<feature type="region of interest" description="Disordered" evidence="1">
    <location>
        <begin position="406"/>
        <end position="425"/>
    </location>
</feature>
<feature type="region of interest" description="Disordered" evidence="1">
    <location>
        <begin position="468"/>
        <end position="506"/>
    </location>
</feature>
<dbReference type="GO" id="GO:0032065">
    <property type="term" value="P:maintenance of protein location in cell cortex"/>
    <property type="evidence" value="ECO:0007669"/>
    <property type="project" value="InterPro"/>
</dbReference>
<feature type="region of interest" description="Disordered" evidence="1">
    <location>
        <begin position="1"/>
        <end position="79"/>
    </location>
</feature>
<feature type="region of interest" description="Disordered" evidence="1">
    <location>
        <begin position="575"/>
        <end position="684"/>
    </location>
</feature>
<proteinExistence type="predicted"/>
<reference evidence="3 4" key="1">
    <citation type="journal article" date="2011" name="J. Gen. Appl. Microbiol.">
        <title>Draft genome sequencing of the enigmatic yeast Saitoella complicata.</title>
        <authorList>
            <person name="Nishida H."/>
            <person name="Hamamoto M."/>
            <person name="Sugiyama J."/>
        </authorList>
    </citation>
    <scope>NUCLEOTIDE SEQUENCE [LARGE SCALE GENOMIC DNA]</scope>
    <source>
        <strain evidence="3 4">NRRL Y-17804</strain>
    </source>
</reference>
<feature type="compositionally biased region" description="Low complexity" evidence="1">
    <location>
        <begin position="101"/>
        <end position="116"/>
    </location>
</feature>
<dbReference type="STRING" id="698492.A0A0E9NTU2"/>
<feature type="compositionally biased region" description="Polar residues" evidence="1">
    <location>
        <begin position="280"/>
        <end position="292"/>
    </location>
</feature>
<dbReference type="GO" id="GO:0015631">
    <property type="term" value="F:tubulin binding"/>
    <property type="evidence" value="ECO:0007669"/>
    <property type="project" value="TreeGrafter"/>
</dbReference>
<dbReference type="RefSeq" id="XP_019024404.1">
    <property type="nucleotide sequence ID" value="XM_019166847.1"/>
</dbReference>
<feature type="region of interest" description="Disordered" evidence="1">
    <location>
        <begin position="93"/>
        <end position="138"/>
    </location>
</feature>
<evidence type="ECO:0000256" key="1">
    <source>
        <dbReference type="SAM" id="MobiDB-lite"/>
    </source>
</evidence>
<gene>
    <name evidence="3" type="ORF">G7K_6896-t1</name>
</gene>
<reference evidence="3 4" key="2">
    <citation type="journal article" date="2014" name="J. Gen. Appl. Microbiol.">
        <title>The early diverging ascomycetous budding yeast Saitoella complicata has three histone deacetylases belonging to the Clr6, Hos2, and Rpd3 lineages.</title>
        <authorList>
            <person name="Nishida H."/>
            <person name="Matsumoto T."/>
            <person name="Kondo S."/>
            <person name="Hamamoto M."/>
            <person name="Yoshikawa H."/>
        </authorList>
    </citation>
    <scope>NUCLEOTIDE SEQUENCE [LARGE SCALE GENOMIC DNA]</scope>
    <source>
        <strain evidence="3 4">NRRL Y-17804</strain>
    </source>
</reference>
<dbReference type="EMBL" id="BACD03000092">
    <property type="protein sequence ID" value="GAO52830.1"/>
    <property type="molecule type" value="Genomic_DNA"/>
</dbReference>
<dbReference type="InterPro" id="IPR053005">
    <property type="entry name" value="Nuclear_Pos-Cytoskel_Interact"/>
</dbReference>
<dbReference type="Proteomes" id="UP000033140">
    <property type="component" value="Unassembled WGS sequence"/>
</dbReference>
<accession>A0A0E9NTU2</accession>
<sequence>MNGHRPFTTPDPASDPSSDENNDDDKNQVVLLTSNGRASRLSGIWSVDHQNPVPPQPQVVTTPALNVRPRPRSRANSAFGSVFGATGAITSRIDDSTNRRSSIASTSSSHEPSSDSNAAGKRASIISTTGSGGGVRTSISLQDGLQTSLLHEIHRLRSEREHLYSELQSLHASQHTLSHAHTTLSNQHRQLVGAYGNLEGVHEKLTGMLGVTSTALENSRGVCRELRRRVGGLEREVKEVDVLREKVQTLEDRALGEKGARAALLERIRELESTVAAQELSHQNPASGQEETASMYEDAASTSYPDSIPNSPLTPTMSMRFPSATLADELENVKVCVDREVQTEGWRSPGIEIRVEQYVEMGVDVGVQVETIPEREVVVKVEDAETADMETSTDAEAEYVTATSGIVSTSHTPPPLPPPKFEDPDSITSIDYRASTTTIRPLAERASTATIRPLNIEKIRAIMREADMEAPASTKASSPTLPQSPDKVSPTPEIETEPESDREMEEGRVVLLTSSTSPASPMPTKSITPLRRHRHRPDPLALEIRSPVAVEVQSPTFDCGVSPTRSFADSLEVMRSPGGGEGGWFEPEGSGGEEGRREGKGKEREEVAGGGWTEGAITDSPEKVPRGDKIPYPPSSSTASHEEGDSTVGLLRGEQTPPPPFPIPARKSSLRMRARRGTSSSSIPTKASQVLGITDVNGLGVATSDHDPLLEAKLAENNYSAKLDQQQQSVKKERLRMLHAEVEKEAWPQDRRSRLILSEALLDPDMDLSDLGLETPGRASAMGKPKPKPDRPPPLKSPHKVKSALELSRTNSPAINIVTPLTPPLPSPMPMPTVEPAPVIDAVASCMIGEMMYKYVRRKNGLFSPTRGMDDDDDFGGTGTRHKRWVWLSVSDMTICWAGRERVMREGGGKKLTILNVTEVKDYHSRPREIMQMARSIMITTPERSVTFTALSHEQHSAWMSALHFLVHHDPSELITYERNTPSPRLMYEPQEASSPSPARTDERSRQGSQASIEPVQRSGTDPLRPQPHAYGTPSPDARRPSLPVNLRQSVAVSSCSPVRLGTPKTSPTPPQGRPSVSSYRGMNKLNSAPPPNVPRFVAASPSGGRNGSLPRTEEEVNGREVGTLRMAAFVSSGDPFTGF</sequence>
<feature type="compositionally biased region" description="Polar residues" evidence="1">
    <location>
        <begin position="1075"/>
        <end position="1087"/>
    </location>
</feature>
<feature type="compositionally biased region" description="Polar residues" evidence="1">
    <location>
        <begin position="1047"/>
        <end position="1057"/>
    </location>
</feature>
<dbReference type="GO" id="GO:0005543">
    <property type="term" value="F:phospholipid binding"/>
    <property type="evidence" value="ECO:0007669"/>
    <property type="project" value="InterPro"/>
</dbReference>
<reference evidence="3 4" key="3">
    <citation type="journal article" date="2015" name="Genome Announc.">
        <title>Draft Genome Sequence of the Archiascomycetous Yeast Saitoella complicata.</title>
        <authorList>
            <person name="Yamauchi K."/>
            <person name="Kondo S."/>
            <person name="Hamamoto M."/>
            <person name="Takahashi Y."/>
            <person name="Ogura Y."/>
            <person name="Hayashi T."/>
            <person name="Nishida H."/>
        </authorList>
    </citation>
    <scope>NUCLEOTIDE SEQUENCE [LARGE SCALE GENOMIC DNA]</scope>
    <source>
        <strain evidence="3 4">NRRL Y-17804</strain>
    </source>
</reference>
<protein>
    <recommendedName>
        <fullName evidence="2">Pleckstrin homology domain-containing protein</fullName>
    </recommendedName>
</protein>
<feature type="compositionally biased region" description="Polar residues" evidence="1">
    <location>
        <begin position="474"/>
        <end position="483"/>
    </location>
</feature>
<dbReference type="GO" id="GO:0005739">
    <property type="term" value="C:mitochondrion"/>
    <property type="evidence" value="ECO:0007669"/>
    <property type="project" value="TreeGrafter"/>
</dbReference>
<feature type="region of interest" description="Disordered" evidence="1">
    <location>
        <begin position="279"/>
        <end position="311"/>
    </location>
</feature>
<dbReference type="OrthoDB" id="2149224at2759"/>
<evidence type="ECO:0000259" key="2">
    <source>
        <dbReference type="Pfam" id="PF12814"/>
    </source>
</evidence>
<feature type="region of interest" description="Disordered" evidence="1">
    <location>
        <begin position="767"/>
        <end position="805"/>
    </location>
</feature>
<evidence type="ECO:0000313" key="3">
    <source>
        <dbReference type="EMBL" id="GAO52830.1"/>
    </source>
</evidence>
<dbReference type="AlphaFoldDB" id="A0A0E9NTU2"/>
<feature type="region of interest" description="Disordered" evidence="1">
    <location>
        <begin position="984"/>
        <end position="1119"/>
    </location>
</feature>
<name>A0A0E9NTU2_SAICN</name>
<organism evidence="3 4">
    <name type="scientific">Saitoella complicata (strain BCRC 22490 / CBS 7301 / JCM 7358 / NBRC 10748 / NRRL Y-17804)</name>
    <dbReference type="NCBI Taxonomy" id="698492"/>
    <lineage>
        <taxon>Eukaryota</taxon>
        <taxon>Fungi</taxon>
        <taxon>Dikarya</taxon>
        <taxon>Ascomycota</taxon>
        <taxon>Taphrinomycotina</taxon>
        <taxon>Taphrinomycotina incertae sedis</taxon>
        <taxon>Saitoella</taxon>
    </lineage>
</organism>
<keyword evidence="4" id="KW-1185">Reference proteome</keyword>
<dbReference type="GO" id="GO:0000226">
    <property type="term" value="P:microtubule cytoskeleton organization"/>
    <property type="evidence" value="ECO:0007669"/>
    <property type="project" value="TreeGrafter"/>
</dbReference>
<feature type="compositionally biased region" description="Polar residues" evidence="1">
    <location>
        <begin position="300"/>
        <end position="311"/>
    </location>
</feature>
<dbReference type="SUPFAM" id="SSF50729">
    <property type="entry name" value="PH domain-like"/>
    <property type="match status" value="1"/>
</dbReference>